<gene>
    <name evidence="2" type="ORF">SEMRO_133_G063020.1</name>
</gene>
<dbReference type="EMBL" id="CAICTM010000132">
    <property type="protein sequence ID" value="CAB9502317.1"/>
    <property type="molecule type" value="Genomic_DNA"/>
</dbReference>
<feature type="region of interest" description="Disordered" evidence="1">
    <location>
        <begin position="505"/>
        <end position="525"/>
    </location>
</feature>
<name>A0A9N8H777_9STRA</name>
<organism evidence="2 3">
    <name type="scientific">Seminavis robusta</name>
    <dbReference type="NCBI Taxonomy" id="568900"/>
    <lineage>
        <taxon>Eukaryota</taxon>
        <taxon>Sar</taxon>
        <taxon>Stramenopiles</taxon>
        <taxon>Ochrophyta</taxon>
        <taxon>Bacillariophyta</taxon>
        <taxon>Bacillariophyceae</taxon>
        <taxon>Bacillariophycidae</taxon>
        <taxon>Naviculales</taxon>
        <taxon>Naviculaceae</taxon>
        <taxon>Seminavis</taxon>
    </lineage>
</organism>
<evidence type="ECO:0000313" key="2">
    <source>
        <dbReference type="EMBL" id="CAB9502317.1"/>
    </source>
</evidence>
<sequence length="721" mass="81241">MEAAKKTLTELMGNAGYVDSPELALDGCVTGSFHKRQHAQRISGMERQRQRKLGDWRKKDMEIGQDVFQILKAFPSLASIKYHNFFAQALYPLWYFVLLGHGLEKVEPVYEMYCKAIAMPLAQCEWRGKRHCLLLLEAACRSAWVSDAVIAFLAQKLPVATTTSFRNGPLPFTLRVLDSPKYHGIRHASWTVIDALLPRNAWGLWLFNSLLEVGYSAEILDCVLDKIIQHGDCQPRRKSIQVRSFQWHTADCRIDQAKGLVLQRLLGLSKRVLELHLSPAKWTYGGLCETLQGLSDCASIEVVGLTIKPEMMVGDGAARDRALHLLEELFATDNSLRSLSLTMEGPFLEAVMKGLARSHNSSIGKLTLFMMDIPNVAVMTPFLKSVHRRFELLLWCAELGGQWSIDHELDHRLCIDLQSCKMTPECMVDTLNLMPVASRPGSLVLEPFEEGGLVDITDSLLRVFQLGFIEKLVVKGSSTKYNVDMFLVFRALRQDTTLTSLEMEQPLQERKRKSNNDSLAPPSKRAKVIVQTAKTEAIGAIKGENVGARHRPQLEPGDSWTGYENSDLQRFLLELLKVNSKLSSVIIYDNQVDYSGFSKRPTDFRPMTFPRPTTFRDEALSDRMLYYMRLNRCGRERVRRMGASHATIVEVLSRAREMCCDDDDLGYLSTIFDLLLESAPNLWKCNYTSLIGSTPSETGRRTMGASMEEDISLAAVSAAQV</sequence>
<evidence type="ECO:0000313" key="3">
    <source>
        <dbReference type="Proteomes" id="UP001153069"/>
    </source>
</evidence>
<dbReference type="AlphaFoldDB" id="A0A9N8H777"/>
<evidence type="ECO:0000256" key="1">
    <source>
        <dbReference type="SAM" id="MobiDB-lite"/>
    </source>
</evidence>
<reference evidence="2" key="1">
    <citation type="submission" date="2020-06" db="EMBL/GenBank/DDBJ databases">
        <authorList>
            <consortium name="Plant Systems Biology data submission"/>
        </authorList>
    </citation>
    <scope>NUCLEOTIDE SEQUENCE</scope>
    <source>
        <strain evidence="2">D6</strain>
    </source>
</reference>
<protein>
    <submittedName>
        <fullName evidence="2">Uncharacterized protein</fullName>
    </submittedName>
</protein>
<keyword evidence="3" id="KW-1185">Reference proteome</keyword>
<dbReference type="Proteomes" id="UP001153069">
    <property type="component" value="Unassembled WGS sequence"/>
</dbReference>
<proteinExistence type="predicted"/>
<accession>A0A9N8H777</accession>
<comment type="caution">
    <text evidence="2">The sequence shown here is derived from an EMBL/GenBank/DDBJ whole genome shotgun (WGS) entry which is preliminary data.</text>
</comment>